<dbReference type="SUPFAM" id="SSF54695">
    <property type="entry name" value="POZ domain"/>
    <property type="match status" value="1"/>
</dbReference>
<keyword evidence="2" id="KW-1185">Reference proteome</keyword>
<evidence type="ECO:0000313" key="2">
    <source>
        <dbReference type="Proteomes" id="UP001140453"/>
    </source>
</evidence>
<evidence type="ECO:0008006" key="3">
    <source>
        <dbReference type="Google" id="ProtNLM"/>
    </source>
</evidence>
<comment type="caution">
    <text evidence="1">The sequence shown here is derived from an EMBL/GenBank/DDBJ whole genome shotgun (WGS) entry which is preliminary data.</text>
</comment>
<dbReference type="Proteomes" id="UP001140453">
    <property type="component" value="Unassembled WGS sequence"/>
</dbReference>
<sequence>MKLADANAMEQPSAMCLDAEGDLRLEVGEGEGKRSFVICSRALARVSKPFNAMLYGPFAESYSRKVAPDWTVALPEDDPEAFAIILQIVHSNFKMVPPTVSRDELYQITIWTDKYDMTEILQPWAQKWVDGLEEAGDLHTGEGELLWICWELGLQRKFVDVSQKALDSCYLDEESRLCGPHIERMQDNVHIVSLGILGHA</sequence>
<evidence type="ECO:0000313" key="1">
    <source>
        <dbReference type="EMBL" id="KAJ4391354.1"/>
    </source>
</evidence>
<dbReference type="AlphaFoldDB" id="A0A9W9CXM3"/>
<reference evidence="1" key="1">
    <citation type="submission" date="2022-10" db="EMBL/GenBank/DDBJ databases">
        <title>Tapping the CABI collections for fungal endophytes: first genome assemblies for Collariella, Neodidymelliopsis, Ascochyta clinopodiicola, Didymella pomorum, Didymosphaeria variabile, Neocosmospora piperis and Neocucurbitaria cava.</title>
        <authorList>
            <person name="Hill R."/>
        </authorList>
    </citation>
    <scope>NUCLEOTIDE SEQUENCE</scope>
    <source>
        <strain evidence="1">IMI 355082</strain>
    </source>
</reference>
<dbReference type="InterPro" id="IPR011333">
    <property type="entry name" value="SKP1/BTB/POZ_sf"/>
</dbReference>
<accession>A0A9W9CXM3</accession>
<protein>
    <recommendedName>
        <fullName evidence="3">BTB domain-containing protein</fullName>
    </recommendedName>
</protein>
<dbReference type="OrthoDB" id="5275938at2759"/>
<proteinExistence type="predicted"/>
<organism evidence="1 2">
    <name type="scientific">Gnomoniopsis smithogilvyi</name>
    <dbReference type="NCBI Taxonomy" id="1191159"/>
    <lineage>
        <taxon>Eukaryota</taxon>
        <taxon>Fungi</taxon>
        <taxon>Dikarya</taxon>
        <taxon>Ascomycota</taxon>
        <taxon>Pezizomycotina</taxon>
        <taxon>Sordariomycetes</taxon>
        <taxon>Sordariomycetidae</taxon>
        <taxon>Diaporthales</taxon>
        <taxon>Gnomoniaceae</taxon>
        <taxon>Gnomoniopsis</taxon>
    </lineage>
</organism>
<dbReference type="EMBL" id="JAPEVB010000003">
    <property type="protein sequence ID" value="KAJ4391354.1"/>
    <property type="molecule type" value="Genomic_DNA"/>
</dbReference>
<name>A0A9W9CXM3_9PEZI</name>
<dbReference type="Gene3D" id="3.30.710.10">
    <property type="entry name" value="Potassium Channel Kv1.1, Chain A"/>
    <property type="match status" value="1"/>
</dbReference>
<gene>
    <name evidence="1" type="ORF">N0V93_004971</name>
</gene>